<gene>
    <name evidence="9" type="ORF">DES41_104364</name>
</gene>
<evidence type="ECO:0000256" key="3">
    <source>
        <dbReference type="ARBA" id="ARBA00022448"/>
    </source>
</evidence>
<evidence type="ECO:0000313" key="10">
    <source>
        <dbReference type="Proteomes" id="UP000252884"/>
    </source>
</evidence>
<dbReference type="EMBL" id="QPJK01000004">
    <property type="protein sequence ID" value="RCW71544.1"/>
    <property type="molecule type" value="Genomic_DNA"/>
</dbReference>
<keyword evidence="4" id="KW-1003">Cell membrane</keyword>
<keyword evidence="3" id="KW-0813">Transport</keyword>
<protein>
    <submittedName>
        <fullName evidence="9">Putative branched-subunit amino acid permease</fullName>
    </submittedName>
</protein>
<comment type="similarity">
    <text evidence="2">Belongs to the AzlC family.</text>
</comment>
<keyword evidence="10" id="KW-1185">Reference proteome</keyword>
<sequence>MFWSSEIRRRPAFGEAWREMLPVAMGIGAWGLMTGVAMLKSGLSVVEAVAMTLLVYAGSSQLAALPLLIAGAPFWVILATGFCVNLRFVVFSLHLRPYLLHMPRWRRLLHGYLTADMSYAMFTRRYATPGNTPAELQAQEAFLTGGYCVTWMAWMGMSLVGIALANFIPSHWGLGFAGVLSLLAIVCSMATTRLRILAALIAAATAVAAYALPLRLNIVAGIGTAVLVCFWLEKQLGLNPDEEDER</sequence>
<evidence type="ECO:0000256" key="8">
    <source>
        <dbReference type="SAM" id="Phobius"/>
    </source>
</evidence>
<dbReference type="PANTHER" id="PTHR34979:SF1">
    <property type="entry name" value="INNER MEMBRANE PROTEIN YGAZ"/>
    <property type="match status" value="1"/>
</dbReference>
<dbReference type="Proteomes" id="UP000252884">
    <property type="component" value="Unassembled WGS sequence"/>
</dbReference>
<evidence type="ECO:0000256" key="5">
    <source>
        <dbReference type="ARBA" id="ARBA00022692"/>
    </source>
</evidence>
<keyword evidence="7 8" id="KW-0472">Membrane</keyword>
<organism evidence="9 10">
    <name type="scientific">Pseudorhodoferax soli</name>
    <dbReference type="NCBI Taxonomy" id="545864"/>
    <lineage>
        <taxon>Bacteria</taxon>
        <taxon>Pseudomonadati</taxon>
        <taxon>Pseudomonadota</taxon>
        <taxon>Betaproteobacteria</taxon>
        <taxon>Burkholderiales</taxon>
        <taxon>Comamonadaceae</taxon>
    </lineage>
</organism>
<dbReference type="RefSeq" id="WP_114468757.1">
    <property type="nucleotide sequence ID" value="NZ_QPJK01000004.1"/>
</dbReference>
<comment type="caution">
    <text evidence="9">The sequence shown here is derived from an EMBL/GenBank/DDBJ whole genome shotgun (WGS) entry which is preliminary data.</text>
</comment>
<name>A0A368XZV7_9BURK</name>
<evidence type="ECO:0000256" key="4">
    <source>
        <dbReference type="ARBA" id="ARBA00022475"/>
    </source>
</evidence>
<feature type="transmembrane region" description="Helical" evidence="8">
    <location>
        <begin position="20"/>
        <end position="39"/>
    </location>
</feature>
<evidence type="ECO:0000256" key="7">
    <source>
        <dbReference type="ARBA" id="ARBA00023136"/>
    </source>
</evidence>
<dbReference type="OrthoDB" id="9179311at2"/>
<dbReference type="Pfam" id="PF03591">
    <property type="entry name" value="AzlC"/>
    <property type="match status" value="1"/>
</dbReference>
<proteinExistence type="inferred from homology"/>
<dbReference type="GO" id="GO:0005886">
    <property type="term" value="C:plasma membrane"/>
    <property type="evidence" value="ECO:0007669"/>
    <property type="project" value="UniProtKB-SubCell"/>
</dbReference>
<dbReference type="PANTHER" id="PTHR34979">
    <property type="entry name" value="INNER MEMBRANE PROTEIN YGAZ"/>
    <property type="match status" value="1"/>
</dbReference>
<dbReference type="InterPro" id="IPR011606">
    <property type="entry name" value="Brnchd-chn_aa_trnsp_permease"/>
</dbReference>
<feature type="transmembrane region" description="Helical" evidence="8">
    <location>
        <begin position="194"/>
        <end position="212"/>
    </location>
</feature>
<keyword evidence="6 8" id="KW-1133">Transmembrane helix</keyword>
<dbReference type="AlphaFoldDB" id="A0A368XZV7"/>
<accession>A0A368XZV7</accession>
<reference evidence="9 10" key="1">
    <citation type="submission" date="2018-07" db="EMBL/GenBank/DDBJ databases">
        <title>Genomic Encyclopedia of Type Strains, Phase IV (KMG-IV): sequencing the most valuable type-strain genomes for metagenomic binning, comparative biology and taxonomic classification.</title>
        <authorList>
            <person name="Goeker M."/>
        </authorList>
    </citation>
    <scope>NUCLEOTIDE SEQUENCE [LARGE SCALE GENOMIC DNA]</scope>
    <source>
        <strain evidence="9 10">DSM 21634</strain>
    </source>
</reference>
<evidence type="ECO:0000256" key="1">
    <source>
        <dbReference type="ARBA" id="ARBA00004651"/>
    </source>
</evidence>
<comment type="subcellular location">
    <subcellularLocation>
        <location evidence="1">Cell membrane</location>
        <topology evidence="1">Multi-pass membrane protein</topology>
    </subcellularLocation>
</comment>
<feature type="transmembrane region" description="Helical" evidence="8">
    <location>
        <begin position="141"/>
        <end position="164"/>
    </location>
</feature>
<evidence type="ECO:0000256" key="6">
    <source>
        <dbReference type="ARBA" id="ARBA00022989"/>
    </source>
</evidence>
<dbReference type="GO" id="GO:1903785">
    <property type="term" value="P:L-valine transmembrane transport"/>
    <property type="evidence" value="ECO:0007669"/>
    <property type="project" value="TreeGrafter"/>
</dbReference>
<keyword evidence="5 8" id="KW-0812">Transmembrane</keyword>
<feature type="transmembrane region" description="Helical" evidence="8">
    <location>
        <begin position="170"/>
        <end position="187"/>
    </location>
</feature>
<evidence type="ECO:0000313" key="9">
    <source>
        <dbReference type="EMBL" id="RCW71544.1"/>
    </source>
</evidence>
<evidence type="ECO:0000256" key="2">
    <source>
        <dbReference type="ARBA" id="ARBA00010735"/>
    </source>
</evidence>
<feature type="transmembrane region" description="Helical" evidence="8">
    <location>
        <begin position="75"/>
        <end position="99"/>
    </location>
</feature>